<dbReference type="SUPFAM" id="SSF160424">
    <property type="entry name" value="BH3703-like"/>
    <property type="match status" value="1"/>
</dbReference>
<sequence length="142" mass="16694">MEISLQEELVREMALELVRSAPDGWRVMNYRYESIGRVGASENLVTFDRGETARSRYPRSVREKARSLKERMYQEARGTWFSMSLNIIPPGRFKAEFNYDKNTSIHPLPPLPGGYSYELEKYPRDPEHIPAWLQEKLRQAQE</sequence>
<comment type="caution">
    <text evidence="1">The sequence shown here is derived from an EMBL/GenBank/DDBJ whole genome shotgun (WGS) entry which is preliminary data.</text>
</comment>
<dbReference type="RefSeq" id="WP_246404805.1">
    <property type="nucleotide sequence ID" value="NZ_JACHJO010000004.1"/>
</dbReference>
<dbReference type="AlphaFoldDB" id="A0A841IN24"/>
<dbReference type="Proteomes" id="UP000536604">
    <property type="component" value="Unassembled WGS sequence"/>
</dbReference>
<name>A0A841IN24_9ACTN</name>
<dbReference type="EMBL" id="JACHJO010000004">
    <property type="protein sequence ID" value="MBB6119474.1"/>
    <property type="molecule type" value="Genomic_DNA"/>
</dbReference>
<evidence type="ECO:0000313" key="2">
    <source>
        <dbReference type="Proteomes" id="UP000536604"/>
    </source>
</evidence>
<dbReference type="InterPro" id="IPR036170">
    <property type="entry name" value="YezG-like_sf"/>
</dbReference>
<gene>
    <name evidence="1" type="ORF">FHS13_001423</name>
</gene>
<proteinExistence type="predicted"/>
<keyword evidence="2" id="KW-1185">Reference proteome</keyword>
<accession>A0A841IN24</accession>
<reference evidence="1 2" key="1">
    <citation type="submission" date="2020-08" db="EMBL/GenBank/DDBJ databases">
        <title>Genomic Encyclopedia of Type Strains, Phase III (KMG-III): the genomes of soil and plant-associated and newly described type strains.</title>
        <authorList>
            <person name="Whitman W."/>
        </authorList>
    </citation>
    <scope>NUCLEOTIDE SEQUENCE [LARGE SCALE GENOMIC DNA]</scope>
    <source>
        <strain evidence="1 2">CECT 8712</strain>
    </source>
</reference>
<evidence type="ECO:0000313" key="1">
    <source>
        <dbReference type="EMBL" id="MBB6119474.1"/>
    </source>
</evidence>
<evidence type="ECO:0008006" key="3">
    <source>
        <dbReference type="Google" id="ProtNLM"/>
    </source>
</evidence>
<organism evidence="1 2">
    <name type="scientific">Nocardiopsis algeriensis</name>
    <dbReference type="NCBI Taxonomy" id="1478215"/>
    <lineage>
        <taxon>Bacteria</taxon>
        <taxon>Bacillati</taxon>
        <taxon>Actinomycetota</taxon>
        <taxon>Actinomycetes</taxon>
        <taxon>Streptosporangiales</taxon>
        <taxon>Nocardiopsidaceae</taxon>
        <taxon>Nocardiopsis</taxon>
    </lineage>
</organism>
<protein>
    <recommendedName>
        <fullName evidence="3">DUF600 family protein</fullName>
    </recommendedName>
</protein>